<dbReference type="PANTHER" id="PTHR46163">
    <property type="entry name" value="TYROSINE-PROTEIN PHOSPHATASE-RELATED"/>
    <property type="match status" value="1"/>
</dbReference>
<organism evidence="4 5">
    <name type="scientific">Pristionchus mayeri</name>
    <dbReference type="NCBI Taxonomy" id="1317129"/>
    <lineage>
        <taxon>Eukaryota</taxon>
        <taxon>Metazoa</taxon>
        <taxon>Ecdysozoa</taxon>
        <taxon>Nematoda</taxon>
        <taxon>Chromadorea</taxon>
        <taxon>Rhabditida</taxon>
        <taxon>Rhabditina</taxon>
        <taxon>Diplogasteromorpha</taxon>
        <taxon>Diplogasteroidea</taxon>
        <taxon>Neodiplogasteridae</taxon>
        <taxon>Pristionchus</taxon>
    </lineage>
</organism>
<dbReference type="Pfam" id="PF00102">
    <property type="entry name" value="Y_phosphatase"/>
    <property type="match status" value="1"/>
</dbReference>
<dbReference type="AlphaFoldDB" id="A0AAN5C9B9"/>
<evidence type="ECO:0000259" key="3">
    <source>
        <dbReference type="PROSITE" id="PS50056"/>
    </source>
</evidence>
<keyword evidence="5" id="KW-1185">Reference proteome</keyword>
<dbReference type="InterPro" id="IPR052782">
    <property type="entry name" value="Oocyte-zygote_transition_reg"/>
</dbReference>
<dbReference type="PROSITE" id="PS50056">
    <property type="entry name" value="TYR_PHOSPHATASE_2"/>
    <property type="match status" value="1"/>
</dbReference>
<dbReference type="PROSITE" id="PS50055">
    <property type="entry name" value="TYR_PHOSPHATASE_PTP"/>
    <property type="match status" value="1"/>
</dbReference>
<dbReference type="PRINTS" id="PR00700">
    <property type="entry name" value="PRTYPHPHTASE"/>
</dbReference>
<evidence type="ECO:0000259" key="2">
    <source>
        <dbReference type="PROSITE" id="PS50055"/>
    </source>
</evidence>
<feature type="compositionally biased region" description="Basic and acidic residues" evidence="1">
    <location>
        <begin position="81"/>
        <end position="100"/>
    </location>
</feature>
<gene>
    <name evidence="4" type="ORF">PMAYCL1PPCAC_12858</name>
</gene>
<sequence length="416" mass="47548">GGPQALISRWVVWRRFAPPPLSPLKMADRSLKKSKKRSTVNTKKTDSVMGDVVSTRSARRQKKSKSTPKTSNKTSTKKERKREEAGKSPKEAESGRRPEYALRNPDLPSAVQLYDLRQYVKEVIEKGVNGLLEEYESIKKYNIDPMKNVNHLANPTKNRYKDIYCIDPTRVILEGENNYIHANHVKGDPFINDFICTQAPLESTIEDFWKMIAQENVGYVIMLCDLVELGKKKCEKYIPENVFEEKTYGEIKVKLLECNSIDPQFIISHLLMEAPGTNSRVIFHYQWREWPDHGVPVTTNAALRALSAIRGSTFTAIVHCSAGVGRTGTLVAVEWVLQTIMKGERVDMKKMLRELRNQRAHAIQTNMQYVYVAQCALRLWTKVDKEKLDPNLSNEDVFLKFTADMKAANPQAYNPK</sequence>
<dbReference type="Gene3D" id="3.90.190.10">
    <property type="entry name" value="Protein tyrosine phosphatase superfamily"/>
    <property type="match status" value="1"/>
</dbReference>
<feature type="domain" description="Tyrosine-protein phosphatase" evidence="2">
    <location>
        <begin position="131"/>
        <end position="379"/>
    </location>
</feature>
<evidence type="ECO:0000313" key="5">
    <source>
        <dbReference type="Proteomes" id="UP001328107"/>
    </source>
</evidence>
<feature type="domain" description="Tyrosine specific protein phosphatases" evidence="3">
    <location>
        <begin position="310"/>
        <end position="370"/>
    </location>
</feature>
<dbReference type="SMART" id="SM00404">
    <property type="entry name" value="PTPc_motif"/>
    <property type="match status" value="1"/>
</dbReference>
<dbReference type="SUPFAM" id="SSF52799">
    <property type="entry name" value="(Phosphotyrosine protein) phosphatases II"/>
    <property type="match status" value="1"/>
</dbReference>
<dbReference type="Proteomes" id="UP001328107">
    <property type="component" value="Unassembled WGS sequence"/>
</dbReference>
<dbReference type="InterPro" id="IPR000387">
    <property type="entry name" value="Tyr_Pase_dom"/>
</dbReference>
<evidence type="ECO:0000256" key="1">
    <source>
        <dbReference type="SAM" id="MobiDB-lite"/>
    </source>
</evidence>
<evidence type="ECO:0000313" key="4">
    <source>
        <dbReference type="EMBL" id="GMR42663.1"/>
    </source>
</evidence>
<feature type="compositionally biased region" description="Basic residues" evidence="1">
    <location>
        <begin position="57"/>
        <end position="66"/>
    </location>
</feature>
<comment type="caution">
    <text evidence="4">The sequence shown here is derived from an EMBL/GenBank/DDBJ whole genome shotgun (WGS) entry which is preliminary data.</text>
</comment>
<dbReference type="GO" id="GO:0004725">
    <property type="term" value="F:protein tyrosine phosphatase activity"/>
    <property type="evidence" value="ECO:0007669"/>
    <property type="project" value="InterPro"/>
</dbReference>
<dbReference type="InterPro" id="IPR029021">
    <property type="entry name" value="Prot-tyrosine_phosphatase-like"/>
</dbReference>
<protein>
    <recommendedName>
        <fullName evidence="6">Tyrosine phosphatase</fullName>
    </recommendedName>
</protein>
<feature type="region of interest" description="Disordered" evidence="1">
    <location>
        <begin position="18"/>
        <end position="104"/>
    </location>
</feature>
<dbReference type="EMBL" id="BTRK01000003">
    <property type="protein sequence ID" value="GMR42663.1"/>
    <property type="molecule type" value="Genomic_DNA"/>
</dbReference>
<reference evidence="5" key="1">
    <citation type="submission" date="2022-10" db="EMBL/GenBank/DDBJ databases">
        <title>Genome assembly of Pristionchus species.</title>
        <authorList>
            <person name="Yoshida K."/>
            <person name="Sommer R.J."/>
        </authorList>
    </citation>
    <scope>NUCLEOTIDE SEQUENCE [LARGE SCALE GENOMIC DNA]</scope>
    <source>
        <strain evidence="5">RS5460</strain>
    </source>
</reference>
<accession>A0AAN5C9B9</accession>
<feature type="non-terminal residue" evidence="4">
    <location>
        <position position="416"/>
    </location>
</feature>
<dbReference type="SMART" id="SM00194">
    <property type="entry name" value="PTPc"/>
    <property type="match status" value="1"/>
</dbReference>
<dbReference type="InterPro" id="IPR003595">
    <property type="entry name" value="Tyr_Pase_cat"/>
</dbReference>
<dbReference type="PROSITE" id="PS00383">
    <property type="entry name" value="TYR_PHOSPHATASE_1"/>
    <property type="match status" value="1"/>
</dbReference>
<proteinExistence type="predicted"/>
<dbReference type="CDD" id="cd00047">
    <property type="entry name" value="PTPc"/>
    <property type="match status" value="1"/>
</dbReference>
<dbReference type="PANTHER" id="PTHR46163:SF5">
    <property type="entry name" value="TYROSINE-PROTEIN PHOSPHATASE"/>
    <property type="match status" value="1"/>
</dbReference>
<name>A0AAN5C9B9_9BILA</name>
<evidence type="ECO:0008006" key="6">
    <source>
        <dbReference type="Google" id="ProtNLM"/>
    </source>
</evidence>
<dbReference type="InterPro" id="IPR016130">
    <property type="entry name" value="Tyr_Pase_AS"/>
</dbReference>
<dbReference type="InterPro" id="IPR000242">
    <property type="entry name" value="PTP_cat"/>
</dbReference>
<feature type="non-terminal residue" evidence="4">
    <location>
        <position position="1"/>
    </location>
</feature>